<evidence type="ECO:0000256" key="1">
    <source>
        <dbReference type="SAM" id="MobiDB-lite"/>
    </source>
</evidence>
<name>A0A210PWE1_MIZYE</name>
<dbReference type="PROSITE" id="PS50042">
    <property type="entry name" value="CNMP_BINDING_3"/>
    <property type="match status" value="1"/>
</dbReference>
<feature type="compositionally biased region" description="Basic and acidic residues" evidence="1">
    <location>
        <begin position="1"/>
        <end position="19"/>
    </location>
</feature>
<evidence type="ECO:0000259" key="2">
    <source>
        <dbReference type="PROSITE" id="PS50042"/>
    </source>
</evidence>
<accession>A0A210PWE1</accession>
<gene>
    <name evidence="3" type="ORF">KP79_PYT13363</name>
</gene>
<protein>
    <submittedName>
        <fullName evidence="3">Cyclic nucleotide-binding domain-containing protein 1</fullName>
    </submittedName>
</protein>
<comment type="caution">
    <text evidence="3">The sequence shown here is derived from an EMBL/GenBank/DDBJ whole genome shotgun (WGS) entry which is preliminary data.</text>
</comment>
<dbReference type="InterPro" id="IPR018490">
    <property type="entry name" value="cNMP-bd_dom_sf"/>
</dbReference>
<dbReference type="AlphaFoldDB" id="A0A210PWE1"/>
<evidence type="ECO:0000313" key="3">
    <source>
        <dbReference type="EMBL" id="OWF40793.1"/>
    </source>
</evidence>
<dbReference type="Proteomes" id="UP000242188">
    <property type="component" value="Unassembled WGS sequence"/>
</dbReference>
<dbReference type="InterPro" id="IPR014710">
    <property type="entry name" value="RmlC-like_jellyroll"/>
</dbReference>
<dbReference type="PANTHER" id="PTHR23011:SF32">
    <property type="entry name" value="CYCLIC NUCLEOTIDE-BINDING DOMAIN-CONTAINING PROTEIN 1"/>
    <property type="match status" value="1"/>
</dbReference>
<feature type="domain" description="Cyclic nucleotide-binding" evidence="2">
    <location>
        <begin position="330"/>
        <end position="443"/>
    </location>
</feature>
<reference evidence="3 4" key="1">
    <citation type="journal article" date="2017" name="Nat. Ecol. Evol.">
        <title>Scallop genome provides insights into evolution of bilaterian karyotype and development.</title>
        <authorList>
            <person name="Wang S."/>
            <person name="Zhang J."/>
            <person name="Jiao W."/>
            <person name="Li J."/>
            <person name="Xun X."/>
            <person name="Sun Y."/>
            <person name="Guo X."/>
            <person name="Huan P."/>
            <person name="Dong B."/>
            <person name="Zhang L."/>
            <person name="Hu X."/>
            <person name="Sun X."/>
            <person name="Wang J."/>
            <person name="Zhao C."/>
            <person name="Wang Y."/>
            <person name="Wang D."/>
            <person name="Huang X."/>
            <person name="Wang R."/>
            <person name="Lv J."/>
            <person name="Li Y."/>
            <person name="Zhang Z."/>
            <person name="Liu B."/>
            <person name="Lu W."/>
            <person name="Hui Y."/>
            <person name="Liang J."/>
            <person name="Zhou Z."/>
            <person name="Hou R."/>
            <person name="Li X."/>
            <person name="Liu Y."/>
            <person name="Li H."/>
            <person name="Ning X."/>
            <person name="Lin Y."/>
            <person name="Zhao L."/>
            <person name="Xing Q."/>
            <person name="Dou J."/>
            <person name="Li Y."/>
            <person name="Mao J."/>
            <person name="Guo H."/>
            <person name="Dou H."/>
            <person name="Li T."/>
            <person name="Mu C."/>
            <person name="Jiang W."/>
            <person name="Fu Q."/>
            <person name="Fu X."/>
            <person name="Miao Y."/>
            <person name="Liu J."/>
            <person name="Yu Q."/>
            <person name="Li R."/>
            <person name="Liao H."/>
            <person name="Li X."/>
            <person name="Kong Y."/>
            <person name="Jiang Z."/>
            <person name="Chourrout D."/>
            <person name="Li R."/>
            <person name="Bao Z."/>
        </authorList>
    </citation>
    <scope>NUCLEOTIDE SEQUENCE [LARGE SCALE GENOMIC DNA]</scope>
    <source>
        <strain evidence="3 4">PY_sf001</strain>
    </source>
</reference>
<dbReference type="CDD" id="cd00038">
    <property type="entry name" value="CAP_ED"/>
    <property type="match status" value="1"/>
</dbReference>
<dbReference type="SUPFAM" id="SSF51206">
    <property type="entry name" value="cAMP-binding domain-like"/>
    <property type="match status" value="2"/>
</dbReference>
<keyword evidence="4" id="KW-1185">Reference proteome</keyword>
<organism evidence="3 4">
    <name type="scientific">Mizuhopecten yessoensis</name>
    <name type="common">Japanese scallop</name>
    <name type="synonym">Patinopecten yessoensis</name>
    <dbReference type="NCBI Taxonomy" id="6573"/>
    <lineage>
        <taxon>Eukaryota</taxon>
        <taxon>Metazoa</taxon>
        <taxon>Spiralia</taxon>
        <taxon>Lophotrochozoa</taxon>
        <taxon>Mollusca</taxon>
        <taxon>Bivalvia</taxon>
        <taxon>Autobranchia</taxon>
        <taxon>Pteriomorphia</taxon>
        <taxon>Pectinida</taxon>
        <taxon>Pectinoidea</taxon>
        <taxon>Pectinidae</taxon>
        <taxon>Mizuhopecten</taxon>
    </lineage>
</organism>
<feature type="region of interest" description="Disordered" evidence="1">
    <location>
        <begin position="1"/>
        <end position="35"/>
    </location>
</feature>
<dbReference type="Gene3D" id="2.60.120.10">
    <property type="entry name" value="Jelly Rolls"/>
    <property type="match status" value="2"/>
</dbReference>
<proteinExistence type="predicted"/>
<sequence length="506" mass="58324">MALVKLEETLGRPAWGRDHTKSKKSNLPNRNGKPPTIDYEKLRWLNNLEGLKGRDYRESSEDAHDVFMKSYHHMFVKPEKKAGFPIHAAKRLEQQKSTLSTVTYRATGKTTEADKTIARKQYPIDEITYDIRDYLPLLHKQRQSEHPEAIYRSNMRTLRKLLKKLPFERTASENDKMFSILKTIEFFQDKFPSTVLKELCVVAVCEQWKDPGFSVFGNTSVYMVLRGTVSPTSHPYLDDMVNVNEKGQPGSPRSRKTESDGALLLGQGDVFGTLRKHEKDEQGNKPFSVITNEPNCEFMKISSADYNRIIEQIKQREHTEKVNLLLSCGQYKLWPRQPLLQVAELIEWISCPPNTILASEGYKAPYIGFIKSGECHVLRQVEVMSEKHAKRERRTKQVVMGKLNDSESFAELSILLDEPITCSIVTATNVQLGIIKPERVEELDEVTIQLFKQSNVRTFGDLSKDNIQDEYMHQELKREWNEFKHGVVVDVINYRGIRPGYGKWAK</sequence>
<dbReference type="PANTHER" id="PTHR23011">
    <property type="entry name" value="CYCLIC NUCLEOTIDE-BINDING DOMAIN CONTAINING PROTEIN"/>
    <property type="match status" value="1"/>
</dbReference>
<dbReference type="Pfam" id="PF00027">
    <property type="entry name" value="cNMP_binding"/>
    <property type="match status" value="1"/>
</dbReference>
<dbReference type="EMBL" id="NEDP02005445">
    <property type="protein sequence ID" value="OWF40793.1"/>
    <property type="molecule type" value="Genomic_DNA"/>
</dbReference>
<dbReference type="OrthoDB" id="5966510at2759"/>
<evidence type="ECO:0000313" key="4">
    <source>
        <dbReference type="Proteomes" id="UP000242188"/>
    </source>
</evidence>
<dbReference type="InterPro" id="IPR000595">
    <property type="entry name" value="cNMP-bd_dom"/>
</dbReference>